<dbReference type="GO" id="GO:0003968">
    <property type="term" value="F:RNA-directed RNA polymerase activity"/>
    <property type="evidence" value="ECO:0007669"/>
    <property type="project" value="InterPro"/>
</dbReference>
<protein>
    <submittedName>
        <fullName evidence="2">RdRp</fullName>
    </submittedName>
</protein>
<dbReference type="AlphaFoldDB" id="A0A2V0RJ97"/>
<name>A0A2V0RJ97_9ZZZZ</name>
<dbReference type="GO" id="GO:0006351">
    <property type="term" value="P:DNA-templated transcription"/>
    <property type="evidence" value="ECO:0007669"/>
    <property type="project" value="InterPro"/>
</dbReference>
<comment type="caution">
    <text evidence="2">The sequence shown here is derived from an EMBL/GenBank/DDBJ whole genome shotgun (WGS) entry which is preliminary data.</text>
</comment>
<dbReference type="GO" id="GO:0000166">
    <property type="term" value="F:nucleotide binding"/>
    <property type="evidence" value="ECO:0007669"/>
    <property type="project" value="UniProtKB-KW"/>
</dbReference>
<sequence>MSRLDITQRILVGCVLQGRDGMELVQMSKSLYDLPMQIKMNERQVIQYYWKKCCPRWREFKETVRRCGFDMFEAYAGVKTRTIKSPVCNSTTWWKTSYKTGMTSDWWWQSLTGECVASEEGVKMVRFTLGESLCSAKLSKQIKMLIAGSVDDRDVFPLKGHIGAVTKVNVFMSDAVKDARLVLGDDVCQILLEMIYMRRACTGRCTYNDEACSWLLWCVAALEGGLNPVPALLVSYDDLKEMSNDLKGCGVVCNPFAHMLVEMAALEGRGIGMINIENELRKRTDPESFEGMLAKFNAEDLTRVVRQIVREERGVIVCPDWKRSWANRFATTKAGSHNVWAGQECSLPKQQLTRRNYVEAVDYMGVDEIEPRGYVSMSQKLEQGKGRAIYALDSDNYLRFDPPARAVEQAWRNKRVVLAPSGEDQVQDTERRGKQLRKWKLMFDYKDFNSAHTTEAQKIVVREIFDFLPEKWLRWLVDSFDNHKIKHPTSSELLHVKGTLMSGHRLTTIINTVLNGAYVRLVLGEDLYSRLHWEHVGDDVVASTDDADTADTTIGKLMASDLQLQRNKQGFGRWCAEFLRISYDGHIGTGYLARAIASGTCGSWVTDLKLDSSKYIVSVLQIMWTLRQRSQGYTCSLLFTSTIARRLGLSYEDAWGLATGRVSLNGSPVFGSNSGNVVHIKYGQTCGHLQVSRKVRGIRLPRKAATDYAANSTEYSALVKSGVHRAVLDRAMLEASYSNLFERNPDRGQQTEYSEISIDNRWIRPLGYDTKIAKNNNFGALANLLGSAVSDEQWLRFGDIIERDVSTLTSYGNTEEVVVSSVFGTPYSSLRYIAKVIRQNCIYTTVYKLML</sequence>
<keyword evidence="1" id="KW-0547">Nucleotide-binding</keyword>
<dbReference type="Pfam" id="PF02123">
    <property type="entry name" value="RdRP_4"/>
    <property type="match status" value="1"/>
</dbReference>
<organism evidence="2">
    <name type="scientific">viral metagenome</name>
    <dbReference type="NCBI Taxonomy" id="1070528"/>
    <lineage>
        <taxon>unclassified sequences</taxon>
        <taxon>metagenomes</taxon>
        <taxon>organismal metagenomes</taxon>
    </lineage>
</organism>
<dbReference type="GO" id="GO:0003723">
    <property type="term" value="F:RNA binding"/>
    <property type="evidence" value="ECO:0007669"/>
    <property type="project" value="InterPro"/>
</dbReference>
<dbReference type="InterPro" id="IPR001795">
    <property type="entry name" value="RNA-dir_pol_luteovirus"/>
</dbReference>
<reference evidence="2" key="1">
    <citation type="submission" date="2017-04" db="EMBL/GenBank/DDBJ databases">
        <title>Unveiling RNA virosphere associated with marine microorganisms.</title>
        <authorList>
            <person name="Urayama S."/>
            <person name="Takaki Y."/>
            <person name="Nishi S."/>
            <person name="Yoshida Y."/>
            <person name="Deguchi S."/>
            <person name="Takai K."/>
            <person name="Nunoura T."/>
        </authorList>
    </citation>
    <scope>NUCLEOTIDE SEQUENCE</scope>
</reference>
<dbReference type="SUPFAM" id="SSF56672">
    <property type="entry name" value="DNA/RNA polymerases"/>
    <property type="match status" value="1"/>
</dbReference>
<evidence type="ECO:0000313" key="2">
    <source>
        <dbReference type="EMBL" id="GBH22455.1"/>
    </source>
</evidence>
<proteinExistence type="predicted"/>
<dbReference type="InterPro" id="IPR043502">
    <property type="entry name" value="DNA/RNA_pol_sf"/>
</dbReference>
<dbReference type="EMBL" id="BDQC01000074">
    <property type="protein sequence ID" value="GBH22455.1"/>
    <property type="molecule type" value="Genomic_RNA"/>
</dbReference>
<accession>A0A2V0RJ97</accession>
<evidence type="ECO:0000256" key="1">
    <source>
        <dbReference type="ARBA" id="ARBA00022741"/>
    </source>
</evidence>